<evidence type="ECO:0000313" key="3">
    <source>
        <dbReference type="Proteomes" id="UP000009226"/>
    </source>
</evidence>
<protein>
    <recommendedName>
        <fullName evidence="4">Stage III sporulation protein AF</fullName>
    </recommendedName>
</protein>
<organism evidence="2 3">
    <name type="scientific">Desulfotomaculum nigrificans (strain DSM 14880 / VKM B-2319 / CO-1-SRB)</name>
    <name type="common">Desulfotomaculum carboxydivorans</name>
    <dbReference type="NCBI Taxonomy" id="868595"/>
    <lineage>
        <taxon>Bacteria</taxon>
        <taxon>Bacillati</taxon>
        <taxon>Bacillota</taxon>
        <taxon>Clostridia</taxon>
        <taxon>Eubacteriales</taxon>
        <taxon>Desulfotomaculaceae</taxon>
        <taxon>Desulfotomaculum</taxon>
    </lineage>
</organism>
<evidence type="ECO:0008006" key="4">
    <source>
        <dbReference type="Google" id="ProtNLM"/>
    </source>
</evidence>
<feature type="transmembrane region" description="Helical" evidence="1">
    <location>
        <begin position="32"/>
        <end position="51"/>
    </location>
</feature>
<dbReference type="Proteomes" id="UP000009226">
    <property type="component" value="Chromosome"/>
</dbReference>
<dbReference type="eggNOG" id="ENOG50339SC">
    <property type="taxonomic scope" value="Bacteria"/>
</dbReference>
<dbReference type="AlphaFoldDB" id="F6B8K6"/>
<keyword evidence="3" id="KW-1185">Reference proteome</keyword>
<dbReference type="EMBL" id="CP002736">
    <property type="protein sequence ID" value="AEF93578.1"/>
    <property type="molecule type" value="Genomic_DNA"/>
</dbReference>
<proteinExistence type="predicted"/>
<reference evidence="2" key="1">
    <citation type="submission" date="2011-05" db="EMBL/GenBank/DDBJ databases">
        <title>Complete sequence of Desulfotomaculum carboxydivorans CO-1-SRB.</title>
        <authorList>
            <consortium name="US DOE Joint Genome Institute"/>
            <person name="Lucas S."/>
            <person name="Han J."/>
            <person name="Lapidus A."/>
            <person name="Cheng J.-F."/>
            <person name="Goodwin L."/>
            <person name="Pitluck S."/>
            <person name="Peters L."/>
            <person name="Mikhailova N."/>
            <person name="Lu M."/>
            <person name="Han C."/>
            <person name="Tapia R."/>
            <person name="Land M."/>
            <person name="Hauser L."/>
            <person name="Kyrpides N."/>
            <person name="Ivanova N."/>
            <person name="Pagani I."/>
            <person name="Stams A."/>
            <person name="Plugge C."/>
            <person name="Muyzer G."/>
            <person name="Kuever J."/>
            <person name="Parshina S."/>
            <person name="Ivanova A."/>
            <person name="Nazina T."/>
            <person name="Woyke T."/>
        </authorList>
    </citation>
    <scope>NUCLEOTIDE SEQUENCE [LARGE SCALE GENOMIC DNA]</scope>
    <source>
        <strain evidence="2">CO-1-SRB</strain>
    </source>
</reference>
<evidence type="ECO:0000256" key="1">
    <source>
        <dbReference type="SAM" id="Phobius"/>
    </source>
</evidence>
<keyword evidence="1" id="KW-0812">Transmembrane</keyword>
<gene>
    <name evidence="2" type="ordered locus">Desca_0693</name>
</gene>
<keyword evidence="1" id="KW-1133">Transmembrane helix</keyword>
<sequence precursor="true">MLLNVLLILTGFAVIAAMELPRLIKQKIYREIVIFFVLIALGITLSLGQVLQLPIPNVTKGIETVTSPIFKSMEKILSPE</sequence>
<dbReference type="KEGG" id="dca:Desca_0693"/>
<dbReference type="HOGENOM" id="CLU_194269_2_0_9"/>
<dbReference type="RefSeq" id="WP_003544921.1">
    <property type="nucleotide sequence ID" value="NC_015565.1"/>
</dbReference>
<evidence type="ECO:0000313" key="2">
    <source>
        <dbReference type="EMBL" id="AEF93578.1"/>
    </source>
</evidence>
<name>F6B8K6_DESCC</name>
<dbReference type="STRING" id="868595.Desca_0693"/>
<accession>F6B8K6</accession>
<keyword evidence="1" id="KW-0472">Membrane</keyword>